<proteinExistence type="predicted"/>
<evidence type="ECO:0000313" key="1">
    <source>
        <dbReference type="EMBL" id="KAK4026802.1"/>
    </source>
</evidence>
<gene>
    <name evidence="1" type="ORF">OUZ56_015828</name>
</gene>
<sequence length="68" mass="7839">MFLNFIKCSVRKEYLGTNKAESHYYDASQLRPFTSFASAQLPVRCKRHPRCLCKRSDVSVKSANVQLI</sequence>
<protein>
    <submittedName>
        <fullName evidence="1">Uncharacterized protein</fullName>
    </submittedName>
</protein>
<organism evidence="1 2">
    <name type="scientific">Daphnia magna</name>
    <dbReference type="NCBI Taxonomy" id="35525"/>
    <lineage>
        <taxon>Eukaryota</taxon>
        <taxon>Metazoa</taxon>
        <taxon>Ecdysozoa</taxon>
        <taxon>Arthropoda</taxon>
        <taxon>Crustacea</taxon>
        <taxon>Branchiopoda</taxon>
        <taxon>Diplostraca</taxon>
        <taxon>Cladocera</taxon>
        <taxon>Anomopoda</taxon>
        <taxon>Daphniidae</taxon>
        <taxon>Daphnia</taxon>
    </lineage>
</organism>
<name>A0ABR0ANV7_9CRUS</name>
<dbReference type="EMBL" id="JAOYFB010000038">
    <property type="protein sequence ID" value="KAK4026802.1"/>
    <property type="molecule type" value="Genomic_DNA"/>
</dbReference>
<accession>A0ABR0ANV7</accession>
<keyword evidence="2" id="KW-1185">Reference proteome</keyword>
<dbReference type="Proteomes" id="UP001234178">
    <property type="component" value="Unassembled WGS sequence"/>
</dbReference>
<evidence type="ECO:0000313" key="2">
    <source>
        <dbReference type="Proteomes" id="UP001234178"/>
    </source>
</evidence>
<reference evidence="1 2" key="1">
    <citation type="journal article" date="2023" name="Nucleic Acids Res.">
        <title>The hologenome of Daphnia magna reveals possible DNA methylation and microbiome-mediated evolution of the host genome.</title>
        <authorList>
            <person name="Chaturvedi A."/>
            <person name="Li X."/>
            <person name="Dhandapani V."/>
            <person name="Marshall H."/>
            <person name="Kissane S."/>
            <person name="Cuenca-Cambronero M."/>
            <person name="Asole G."/>
            <person name="Calvet F."/>
            <person name="Ruiz-Romero M."/>
            <person name="Marangio P."/>
            <person name="Guigo R."/>
            <person name="Rago D."/>
            <person name="Mirbahai L."/>
            <person name="Eastwood N."/>
            <person name="Colbourne J.K."/>
            <person name="Zhou J."/>
            <person name="Mallon E."/>
            <person name="Orsini L."/>
        </authorList>
    </citation>
    <scope>NUCLEOTIDE SEQUENCE [LARGE SCALE GENOMIC DNA]</scope>
    <source>
        <strain evidence="1">LRV0_1</strain>
    </source>
</reference>
<comment type="caution">
    <text evidence="1">The sequence shown here is derived from an EMBL/GenBank/DDBJ whole genome shotgun (WGS) entry which is preliminary data.</text>
</comment>